<keyword evidence="2" id="KW-1185">Reference proteome</keyword>
<accession>A0A1V2DSI8</accession>
<dbReference type="RefSeq" id="WP_076724752.1">
    <property type="nucleotide sequence ID" value="NZ_MSCW01000007.1"/>
</dbReference>
<organism evidence="1 2">
    <name type="scientific">Marinobacter lutaoensis</name>
    <dbReference type="NCBI Taxonomy" id="135739"/>
    <lineage>
        <taxon>Bacteria</taxon>
        <taxon>Pseudomonadati</taxon>
        <taxon>Pseudomonadota</taxon>
        <taxon>Gammaproteobacteria</taxon>
        <taxon>Pseudomonadales</taxon>
        <taxon>Marinobacteraceae</taxon>
        <taxon>Marinobacter</taxon>
    </lineage>
</organism>
<name>A0A1V2DSI8_9GAMM</name>
<sequence>MDRLTLLHQTLLEGLAQIAGVRHCSPFPKRRDEVRLPAIFLDLAELEPARDPGTGELALITHWEARVLVSDRQPETVLWSLVQGVMLWLYDHAWPALNVGRANLKQAAPDHFSPEYQGHRIWLVEWTHTLRVGDSVWAGEGIVPDTVILGWNGEAGDQLELTGDDPDV</sequence>
<evidence type="ECO:0000313" key="2">
    <source>
        <dbReference type="Proteomes" id="UP000189339"/>
    </source>
</evidence>
<evidence type="ECO:0000313" key="1">
    <source>
        <dbReference type="EMBL" id="ONF43281.1"/>
    </source>
</evidence>
<dbReference type="AlphaFoldDB" id="A0A1V2DSI8"/>
<dbReference type="EMBL" id="MSCW01000007">
    <property type="protein sequence ID" value="ONF43281.1"/>
    <property type="molecule type" value="Genomic_DNA"/>
</dbReference>
<dbReference type="OrthoDB" id="5864210at2"/>
<dbReference type="STRING" id="135739.BTO32_11385"/>
<protein>
    <submittedName>
        <fullName evidence="1">Uncharacterized protein</fullName>
    </submittedName>
</protein>
<proteinExistence type="predicted"/>
<comment type="caution">
    <text evidence="1">The sequence shown here is derived from an EMBL/GenBank/DDBJ whole genome shotgun (WGS) entry which is preliminary data.</text>
</comment>
<reference evidence="1 2" key="1">
    <citation type="submission" date="2016-12" db="EMBL/GenBank/DDBJ databases">
        <title>Marinobacter lutaoensis whole genome sequencing.</title>
        <authorList>
            <person name="Verma A."/>
            <person name="Krishnamurthi S."/>
        </authorList>
    </citation>
    <scope>NUCLEOTIDE SEQUENCE [LARGE SCALE GENOMIC DNA]</scope>
    <source>
        <strain evidence="1 2">T5054</strain>
    </source>
</reference>
<dbReference type="Proteomes" id="UP000189339">
    <property type="component" value="Unassembled WGS sequence"/>
</dbReference>
<gene>
    <name evidence="1" type="ORF">BTO32_11385</name>
</gene>